<sequence length="193" mass="20453">MRAIGYIVAWCGATALAVGVAWFGVSGVLRTALGEGEPLTPLVVAAPNLVSGAQRDLPPAPVDEPPPTPAAVPSSAAPAATPAPRPRRKPAASNRPTPTRTTSTPARDPVPAPAPSPVTEERLHTFTLKGGRATVAVGETDCRIVSATPAEGWELKTWTEPYWLRITFLKDNQESSAFCTWNALPPRLDTYER</sequence>
<evidence type="ECO:0000256" key="1">
    <source>
        <dbReference type="SAM" id="MobiDB-lite"/>
    </source>
</evidence>
<dbReference type="EMBL" id="WXEW01000006">
    <property type="protein sequence ID" value="NAS24225.1"/>
    <property type="molecule type" value="Genomic_DNA"/>
</dbReference>
<feature type="compositionally biased region" description="Low complexity" evidence="1">
    <location>
        <begin position="71"/>
        <end position="82"/>
    </location>
</feature>
<dbReference type="AlphaFoldDB" id="A0A7C9J4H2"/>
<keyword evidence="4" id="KW-1185">Reference proteome</keyword>
<keyword evidence="2" id="KW-1133">Transmembrane helix</keyword>
<accession>A0A7C9J4H2</accession>
<gene>
    <name evidence="3" type="ORF">GT755_21330</name>
</gene>
<dbReference type="RefSeq" id="WP_161481421.1">
    <property type="nucleotide sequence ID" value="NZ_WXEW01000006.1"/>
</dbReference>
<feature type="compositionally biased region" description="Low complexity" evidence="1">
    <location>
        <begin position="91"/>
        <end position="107"/>
    </location>
</feature>
<proteinExistence type="predicted"/>
<reference evidence="3 4" key="1">
    <citation type="submission" date="2020-01" db="EMBL/GenBank/DDBJ databases">
        <title>Herbidospora sp. NEAU-GS84 nov., a novel actinomycete isolated from soil.</title>
        <authorList>
            <person name="Han L."/>
        </authorList>
    </citation>
    <scope>NUCLEOTIDE SEQUENCE [LARGE SCALE GENOMIC DNA]</scope>
    <source>
        <strain evidence="3 4">NEAU-GS84</strain>
    </source>
</reference>
<organism evidence="3 4">
    <name type="scientific">Herbidospora solisilvae</name>
    <dbReference type="NCBI Taxonomy" id="2696284"/>
    <lineage>
        <taxon>Bacteria</taxon>
        <taxon>Bacillati</taxon>
        <taxon>Actinomycetota</taxon>
        <taxon>Actinomycetes</taxon>
        <taxon>Streptosporangiales</taxon>
        <taxon>Streptosporangiaceae</taxon>
        <taxon>Herbidospora</taxon>
    </lineage>
</organism>
<feature type="compositionally biased region" description="Pro residues" evidence="1">
    <location>
        <begin position="58"/>
        <end position="70"/>
    </location>
</feature>
<name>A0A7C9J4H2_9ACTN</name>
<protein>
    <recommendedName>
        <fullName evidence="5">Secreted protein</fullName>
    </recommendedName>
</protein>
<feature type="transmembrane region" description="Helical" evidence="2">
    <location>
        <begin position="6"/>
        <end position="25"/>
    </location>
</feature>
<dbReference type="Proteomes" id="UP000479526">
    <property type="component" value="Unassembled WGS sequence"/>
</dbReference>
<evidence type="ECO:0008006" key="5">
    <source>
        <dbReference type="Google" id="ProtNLM"/>
    </source>
</evidence>
<keyword evidence="2" id="KW-0812">Transmembrane</keyword>
<feature type="region of interest" description="Disordered" evidence="1">
    <location>
        <begin position="54"/>
        <end position="121"/>
    </location>
</feature>
<evidence type="ECO:0000313" key="4">
    <source>
        <dbReference type="Proteomes" id="UP000479526"/>
    </source>
</evidence>
<evidence type="ECO:0000256" key="2">
    <source>
        <dbReference type="SAM" id="Phobius"/>
    </source>
</evidence>
<comment type="caution">
    <text evidence="3">The sequence shown here is derived from an EMBL/GenBank/DDBJ whole genome shotgun (WGS) entry which is preliminary data.</text>
</comment>
<evidence type="ECO:0000313" key="3">
    <source>
        <dbReference type="EMBL" id="NAS24225.1"/>
    </source>
</evidence>
<keyword evidence="2" id="KW-0472">Membrane</keyword>